<reference evidence="1 2" key="1">
    <citation type="journal article" date="2015" name="Nature">
        <title>rRNA introns, odd ribosomes, and small enigmatic genomes across a large radiation of phyla.</title>
        <authorList>
            <person name="Brown C.T."/>
            <person name="Hug L.A."/>
            <person name="Thomas B.C."/>
            <person name="Sharon I."/>
            <person name="Castelle C.J."/>
            <person name="Singh A."/>
            <person name="Wilkins M.J."/>
            <person name="Williams K.H."/>
            <person name="Banfield J.F."/>
        </authorList>
    </citation>
    <scope>NUCLEOTIDE SEQUENCE [LARGE SCALE GENOMIC DNA]</scope>
</reference>
<name>A0A0G1QDW7_9BACT</name>
<dbReference type="EMBL" id="LCMV01000034">
    <property type="protein sequence ID" value="KKU43159.1"/>
    <property type="molecule type" value="Genomic_DNA"/>
</dbReference>
<gene>
    <name evidence="1" type="ORF">UX60_C0034G0011</name>
</gene>
<organism evidence="1 2">
    <name type="scientific">Berkelbacteria bacterium GW2011_GWA2_46_7</name>
    <dbReference type="NCBI Taxonomy" id="1618335"/>
    <lineage>
        <taxon>Bacteria</taxon>
        <taxon>Candidatus Berkelbacteria</taxon>
    </lineage>
</organism>
<dbReference type="Proteomes" id="UP000034487">
    <property type="component" value="Unassembled WGS sequence"/>
</dbReference>
<accession>A0A0G1QDW7</accession>
<comment type="caution">
    <text evidence="1">The sequence shown here is derived from an EMBL/GenBank/DDBJ whole genome shotgun (WGS) entry which is preliminary data.</text>
</comment>
<evidence type="ECO:0000313" key="1">
    <source>
        <dbReference type="EMBL" id="KKU43159.1"/>
    </source>
</evidence>
<dbReference type="AlphaFoldDB" id="A0A0G1QDW7"/>
<proteinExistence type="predicted"/>
<sequence>MRAVSSVTTRDTAGRVDRFKSRLEKAKINK</sequence>
<protein>
    <submittedName>
        <fullName evidence="1">Uncharacterized protein</fullName>
    </submittedName>
</protein>
<evidence type="ECO:0000313" key="2">
    <source>
        <dbReference type="Proteomes" id="UP000034487"/>
    </source>
</evidence>